<dbReference type="GO" id="GO:0005829">
    <property type="term" value="C:cytosol"/>
    <property type="evidence" value="ECO:0007669"/>
    <property type="project" value="TreeGrafter"/>
</dbReference>
<dbReference type="SUPFAM" id="SSF56194">
    <property type="entry name" value="Uridine diphospho-N-Acetylenolpyruvylglucosamine reductase, MurB, C-terminal domain"/>
    <property type="match status" value="1"/>
</dbReference>
<dbReference type="Proteomes" id="UP000469325">
    <property type="component" value="Unassembled WGS sequence"/>
</dbReference>
<keyword evidence="12 17" id="KW-0573">Peptidoglycan synthesis</keyword>
<accession>A0A6N7XCN3</accession>
<comment type="subcellular location">
    <subcellularLocation>
        <location evidence="3 17">Cytoplasm</location>
    </subcellularLocation>
</comment>
<dbReference type="Pfam" id="PF01565">
    <property type="entry name" value="FAD_binding_4"/>
    <property type="match status" value="1"/>
</dbReference>
<comment type="function">
    <text evidence="2 17">Cell wall formation.</text>
</comment>
<dbReference type="InterPro" id="IPR016166">
    <property type="entry name" value="FAD-bd_PCMH"/>
</dbReference>
<dbReference type="InterPro" id="IPR006094">
    <property type="entry name" value="Oxid_FAD_bind_N"/>
</dbReference>
<dbReference type="HAMAP" id="MF_00037">
    <property type="entry name" value="MurB"/>
    <property type="match status" value="1"/>
</dbReference>
<comment type="caution">
    <text evidence="20">The sequence shown here is derived from an EMBL/GenBank/DDBJ whole genome shotgun (WGS) entry which is preliminary data.</text>
</comment>
<comment type="catalytic activity">
    <reaction evidence="16 17">
        <text>UDP-N-acetyl-alpha-D-muramate + NADP(+) = UDP-N-acetyl-3-O-(1-carboxyvinyl)-alpha-D-glucosamine + NADPH + H(+)</text>
        <dbReference type="Rhea" id="RHEA:12248"/>
        <dbReference type="ChEBI" id="CHEBI:15378"/>
        <dbReference type="ChEBI" id="CHEBI:57783"/>
        <dbReference type="ChEBI" id="CHEBI:58349"/>
        <dbReference type="ChEBI" id="CHEBI:68483"/>
        <dbReference type="ChEBI" id="CHEBI:70757"/>
        <dbReference type="EC" id="1.3.1.98"/>
    </reaction>
</comment>
<evidence type="ECO:0000259" key="19">
    <source>
        <dbReference type="PROSITE" id="PS51387"/>
    </source>
</evidence>
<dbReference type="InterPro" id="IPR036318">
    <property type="entry name" value="FAD-bd_PCMH-like_sf"/>
</dbReference>
<evidence type="ECO:0000313" key="21">
    <source>
        <dbReference type="Proteomes" id="UP000469325"/>
    </source>
</evidence>
<dbReference type="UniPathway" id="UPA00219"/>
<keyword evidence="7 17" id="KW-0132">Cell division</keyword>
<reference evidence="20 21" key="1">
    <citation type="submission" date="2019-08" db="EMBL/GenBank/DDBJ databases">
        <title>In-depth cultivation of the pig gut microbiome towards novel bacterial diversity and tailored functional studies.</title>
        <authorList>
            <person name="Wylensek D."/>
            <person name="Hitch T.C.A."/>
            <person name="Clavel T."/>
        </authorList>
    </citation>
    <scope>NUCLEOTIDE SEQUENCE [LARGE SCALE GENOMIC DNA]</scope>
    <source>
        <strain evidence="20 21">CA-Schmier-601-WT-1</strain>
    </source>
</reference>
<evidence type="ECO:0000256" key="6">
    <source>
        <dbReference type="ARBA" id="ARBA00022490"/>
    </source>
</evidence>
<feature type="region of interest" description="Disordered" evidence="18">
    <location>
        <begin position="203"/>
        <end position="227"/>
    </location>
</feature>
<dbReference type="PROSITE" id="PS51387">
    <property type="entry name" value="FAD_PCMH"/>
    <property type="match status" value="1"/>
</dbReference>
<organism evidence="20 21">
    <name type="scientific">Olsenella porci</name>
    <dbReference type="NCBI Taxonomy" id="2652279"/>
    <lineage>
        <taxon>Bacteria</taxon>
        <taxon>Bacillati</taxon>
        <taxon>Actinomycetota</taxon>
        <taxon>Coriobacteriia</taxon>
        <taxon>Coriobacteriales</taxon>
        <taxon>Atopobiaceae</taxon>
        <taxon>Olsenella</taxon>
    </lineage>
</organism>
<keyword evidence="14 17" id="KW-0131">Cell cycle</keyword>
<evidence type="ECO:0000256" key="2">
    <source>
        <dbReference type="ARBA" id="ARBA00003921"/>
    </source>
</evidence>
<dbReference type="InterPro" id="IPR003170">
    <property type="entry name" value="MurB"/>
</dbReference>
<dbReference type="AlphaFoldDB" id="A0A6N7XCN3"/>
<dbReference type="SUPFAM" id="SSF56176">
    <property type="entry name" value="FAD-binding/transporter-associated domain-like"/>
    <property type="match status" value="1"/>
</dbReference>
<keyword evidence="10 17" id="KW-0521">NADP</keyword>
<keyword evidence="8 17" id="KW-0285">Flavoprotein</keyword>
<keyword evidence="9 17" id="KW-0274">FAD</keyword>
<evidence type="ECO:0000256" key="3">
    <source>
        <dbReference type="ARBA" id="ARBA00004496"/>
    </source>
</evidence>
<feature type="domain" description="FAD-binding PCMH-type" evidence="19">
    <location>
        <begin position="31"/>
        <end position="197"/>
    </location>
</feature>
<evidence type="ECO:0000313" key="20">
    <source>
        <dbReference type="EMBL" id="MST73097.1"/>
    </source>
</evidence>
<dbReference type="InterPro" id="IPR016169">
    <property type="entry name" value="FAD-bd_PCMH_sub2"/>
</dbReference>
<keyword evidence="6 17" id="KW-0963">Cytoplasm</keyword>
<comment type="pathway">
    <text evidence="4 17">Cell wall biogenesis; peptidoglycan biosynthesis.</text>
</comment>
<feature type="active site" evidence="17">
    <location>
        <position position="296"/>
    </location>
</feature>
<dbReference type="RefSeq" id="WP_154435734.1">
    <property type="nucleotide sequence ID" value="NZ_VUNC01000006.1"/>
</dbReference>
<evidence type="ECO:0000256" key="16">
    <source>
        <dbReference type="ARBA" id="ARBA00048914"/>
    </source>
</evidence>
<comment type="similarity">
    <text evidence="5 17">Belongs to the MurB family.</text>
</comment>
<dbReference type="InterPro" id="IPR036635">
    <property type="entry name" value="MurB_C_sf"/>
</dbReference>
<keyword evidence="15 17" id="KW-0961">Cell wall biogenesis/degradation</keyword>
<dbReference type="Gene3D" id="3.30.465.10">
    <property type="match status" value="1"/>
</dbReference>
<dbReference type="GO" id="GO:0009252">
    <property type="term" value="P:peptidoglycan biosynthetic process"/>
    <property type="evidence" value="ECO:0007669"/>
    <property type="project" value="UniProtKB-UniRule"/>
</dbReference>
<evidence type="ECO:0000256" key="14">
    <source>
        <dbReference type="ARBA" id="ARBA00023306"/>
    </source>
</evidence>
<evidence type="ECO:0000256" key="4">
    <source>
        <dbReference type="ARBA" id="ARBA00004752"/>
    </source>
</evidence>
<comment type="cofactor">
    <cofactor evidence="1 17">
        <name>FAD</name>
        <dbReference type="ChEBI" id="CHEBI:57692"/>
    </cofactor>
</comment>
<evidence type="ECO:0000256" key="17">
    <source>
        <dbReference type="HAMAP-Rule" id="MF_00037"/>
    </source>
</evidence>
<dbReference type="InterPro" id="IPR011601">
    <property type="entry name" value="MurB_C"/>
</dbReference>
<keyword evidence="13 17" id="KW-0560">Oxidoreductase</keyword>
<dbReference type="GO" id="GO:0008762">
    <property type="term" value="F:UDP-N-acetylmuramate dehydrogenase activity"/>
    <property type="evidence" value="ECO:0007669"/>
    <property type="project" value="UniProtKB-UniRule"/>
</dbReference>
<gene>
    <name evidence="17 20" type="primary">murB</name>
    <name evidence="20" type="ORF">FYJ68_08235</name>
</gene>
<dbReference type="NCBIfam" id="TIGR00179">
    <property type="entry name" value="murB"/>
    <property type="match status" value="1"/>
</dbReference>
<dbReference type="PANTHER" id="PTHR21071:SF4">
    <property type="entry name" value="UDP-N-ACETYLENOLPYRUVOYLGLUCOSAMINE REDUCTASE"/>
    <property type="match status" value="1"/>
</dbReference>
<dbReference type="Pfam" id="PF02873">
    <property type="entry name" value="MurB_C"/>
    <property type="match status" value="1"/>
</dbReference>
<dbReference type="Gene3D" id="3.30.43.10">
    <property type="entry name" value="Uridine Diphospho-n-acetylenolpyruvylglucosamine Reductase, domain 2"/>
    <property type="match status" value="1"/>
</dbReference>
<dbReference type="EMBL" id="VUNC01000006">
    <property type="protein sequence ID" value="MST73097.1"/>
    <property type="molecule type" value="Genomic_DNA"/>
</dbReference>
<evidence type="ECO:0000256" key="10">
    <source>
        <dbReference type="ARBA" id="ARBA00022857"/>
    </source>
</evidence>
<evidence type="ECO:0000256" key="12">
    <source>
        <dbReference type="ARBA" id="ARBA00022984"/>
    </source>
</evidence>
<sequence length="304" mass="32660">MSVYNAYMALSGALDADVRRDERLSMRTTFHIGGPAALYATVHSYPALRRVIERLGAEDVPWVVLGRGSNILAADAGYRGCVIRLGREFSKVSFGKDGTVSAGAGATLSRLVTETLAHSLSGLEFCVGIPGTVGGAVSMDAGTRHEWIGPLVSDLVTYKPGEGLRRYQGSEVEWGYRWTSLPGDEIILEANLALRPGDKTQIGEEMDRRLSRRRTRQPLGSPSCGSVFRNPGDRSAGRLIEECGLKGYRVGGAVVSTQHANFVVNDGGATAADVIAVIRHVHDEVAARFGVELTPEVKCLGFEE</sequence>
<dbReference type="GO" id="GO:0051301">
    <property type="term" value="P:cell division"/>
    <property type="evidence" value="ECO:0007669"/>
    <property type="project" value="UniProtKB-KW"/>
</dbReference>
<evidence type="ECO:0000256" key="15">
    <source>
        <dbReference type="ARBA" id="ARBA00023316"/>
    </source>
</evidence>
<evidence type="ECO:0000256" key="18">
    <source>
        <dbReference type="SAM" id="MobiDB-lite"/>
    </source>
</evidence>
<keyword evidence="21" id="KW-1185">Reference proteome</keyword>
<dbReference type="EC" id="1.3.1.98" evidence="17"/>
<dbReference type="Gene3D" id="3.90.78.10">
    <property type="entry name" value="UDP-N-acetylenolpyruvoylglucosamine reductase, C-terminal domain"/>
    <property type="match status" value="1"/>
</dbReference>
<name>A0A6N7XCN3_9ACTN</name>
<evidence type="ECO:0000256" key="13">
    <source>
        <dbReference type="ARBA" id="ARBA00023002"/>
    </source>
</evidence>
<dbReference type="InterPro" id="IPR016167">
    <property type="entry name" value="FAD-bd_PCMH_sub1"/>
</dbReference>
<evidence type="ECO:0000256" key="5">
    <source>
        <dbReference type="ARBA" id="ARBA00010485"/>
    </source>
</evidence>
<evidence type="ECO:0000256" key="8">
    <source>
        <dbReference type="ARBA" id="ARBA00022630"/>
    </source>
</evidence>
<evidence type="ECO:0000256" key="9">
    <source>
        <dbReference type="ARBA" id="ARBA00022827"/>
    </source>
</evidence>
<dbReference type="GO" id="GO:0008360">
    <property type="term" value="P:regulation of cell shape"/>
    <property type="evidence" value="ECO:0007669"/>
    <property type="project" value="UniProtKB-KW"/>
</dbReference>
<dbReference type="NCBIfam" id="NF010480">
    <property type="entry name" value="PRK13905.1"/>
    <property type="match status" value="1"/>
</dbReference>
<feature type="active site" evidence="17">
    <location>
        <position position="177"/>
    </location>
</feature>
<protein>
    <recommendedName>
        <fullName evidence="17">UDP-N-acetylenolpyruvoylglucosamine reductase</fullName>
        <ecNumber evidence="17">1.3.1.98</ecNumber>
    </recommendedName>
    <alternativeName>
        <fullName evidence="17">UDP-N-acetylmuramate dehydrogenase</fullName>
    </alternativeName>
</protein>
<feature type="active site" description="Proton donor" evidence="17">
    <location>
        <position position="226"/>
    </location>
</feature>
<dbReference type="PANTHER" id="PTHR21071">
    <property type="entry name" value="UDP-N-ACETYLENOLPYRUVOYLGLUCOSAMINE REDUCTASE"/>
    <property type="match status" value="1"/>
</dbReference>
<proteinExistence type="inferred from homology"/>
<evidence type="ECO:0000256" key="11">
    <source>
        <dbReference type="ARBA" id="ARBA00022960"/>
    </source>
</evidence>
<dbReference type="GO" id="GO:0071555">
    <property type="term" value="P:cell wall organization"/>
    <property type="evidence" value="ECO:0007669"/>
    <property type="project" value="UniProtKB-KW"/>
</dbReference>
<dbReference type="GO" id="GO:0071949">
    <property type="term" value="F:FAD binding"/>
    <property type="evidence" value="ECO:0007669"/>
    <property type="project" value="InterPro"/>
</dbReference>
<evidence type="ECO:0000256" key="1">
    <source>
        <dbReference type="ARBA" id="ARBA00001974"/>
    </source>
</evidence>
<keyword evidence="11 17" id="KW-0133">Cell shape</keyword>
<evidence type="ECO:0000256" key="7">
    <source>
        <dbReference type="ARBA" id="ARBA00022618"/>
    </source>
</evidence>